<dbReference type="EMBL" id="CP090168">
    <property type="protein sequence ID" value="UJO18981.1"/>
    <property type="molecule type" value="Genomic_DNA"/>
</dbReference>
<dbReference type="GO" id="GO:0005634">
    <property type="term" value="C:nucleus"/>
    <property type="evidence" value="ECO:0007669"/>
    <property type="project" value="TreeGrafter"/>
</dbReference>
<feature type="compositionally biased region" description="Acidic residues" evidence="2">
    <location>
        <begin position="219"/>
        <end position="230"/>
    </location>
</feature>
<feature type="compositionally biased region" description="Polar residues" evidence="2">
    <location>
        <begin position="427"/>
        <end position="447"/>
    </location>
</feature>
<evidence type="ECO:0000313" key="3">
    <source>
        <dbReference type="EMBL" id="UJO18981.1"/>
    </source>
</evidence>
<reference evidence="3" key="2">
    <citation type="journal article" date="2022" name="Microb. Genom.">
        <title>A chromosome-scale genome assembly of the tomato pathogen Cladosporium fulvum reveals a compartmentalized genome architecture and the presence of a dispensable chromosome.</title>
        <authorList>
            <person name="Zaccaron A.Z."/>
            <person name="Chen L.H."/>
            <person name="Samaras A."/>
            <person name="Stergiopoulos I."/>
        </authorList>
    </citation>
    <scope>NUCLEOTIDE SEQUENCE</scope>
    <source>
        <strain evidence="3">Race5_Kim</strain>
    </source>
</reference>
<dbReference type="OrthoDB" id="5852896at2759"/>
<dbReference type="GO" id="GO:0030688">
    <property type="term" value="C:preribosome, small subunit precursor"/>
    <property type="evidence" value="ECO:0007669"/>
    <property type="project" value="TreeGrafter"/>
</dbReference>
<feature type="region of interest" description="Disordered" evidence="2">
    <location>
        <begin position="219"/>
        <end position="370"/>
    </location>
</feature>
<feature type="compositionally biased region" description="Low complexity" evidence="2">
    <location>
        <begin position="338"/>
        <end position="350"/>
    </location>
</feature>
<sequence length="517" mass="57664">MPRQKPFSKKDGAVHFQLLHRAQNDPLIHDESAPSMVFAEIEKTQPRQQRREDEYASSSAASQYSGASYRSYRSTKSKVRGDLEDEFGMSFKQNEGEAAQHGVFYDDTQYDYMQHMKDLGTGEGAVTWVEANLPQKDKGKGKQRLEDALRDMDLDDMRSVGQSSMTSSVARSLLPEEVLPSEFVQKRSYQDMQDVPDEIAGFQPDMDPRLREVLEALEDEEYVDDEEDIFGELTQDGWEVDRDEWERLGEQQMFDEDDDAGWESDDTIKAPTSPPSTSDLPDPNLPLPAGEDAAPPEDPQAVPTADPTHGAWLDEFKKFKKAEKDDKPEKAHQGFAPSTLESSALSSLATGRKKKRKGAQTSTSNYSMTSSALVRTGQLTHLDDRFDKMEANYSLAEFPEEEEDDYLADTGSMASGMTGMSKASRVSKYSTTSGMSGVSGISSYSRATDSEAPKLVRSDFDSVCDEFLGSHSKVGKNARRVRRGAPQSGIEQLDSVRRELGDPKKFISNRYRSTKAS</sequence>
<evidence type="ECO:0000256" key="1">
    <source>
        <dbReference type="ARBA" id="ARBA00009078"/>
    </source>
</evidence>
<feature type="compositionally biased region" description="Polar residues" evidence="2">
    <location>
        <begin position="359"/>
        <end position="370"/>
    </location>
</feature>
<dbReference type="AlphaFoldDB" id="A0A9Q8PAM3"/>
<dbReference type="GO" id="GO:0005829">
    <property type="term" value="C:cytosol"/>
    <property type="evidence" value="ECO:0007669"/>
    <property type="project" value="TreeGrafter"/>
</dbReference>
<dbReference type="GO" id="GO:0000056">
    <property type="term" value="P:ribosomal small subunit export from nucleus"/>
    <property type="evidence" value="ECO:0007669"/>
    <property type="project" value="TreeGrafter"/>
</dbReference>
<evidence type="ECO:0000256" key="2">
    <source>
        <dbReference type="SAM" id="MobiDB-lite"/>
    </source>
</evidence>
<evidence type="ECO:0000313" key="4">
    <source>
        <dbReference type="Proteomes" id="UP000756132"/>
    </source>
</evidence>
<dbReference type="Proteomes" id="UP000756132">
    <property type="component" value="Chromosome 6"/>
</dbReference>
<dbReference type="PANTHER" id="PTHR21531:SF0">
    <property type="entry name" value="PROTEIN LTV1 HOMOLOG"/>
    <property type="match status" value="1"/>
</dbReference>
<organism evidence="3 4">
    <name type="scientific">Passalora fulva</name>
    <name type="common">Tomato leaf mold</name>
    <name type="synonym">Cladosporium fulvum</name>
    <dbReference type="NCBI Taxonomy" id="5499"/>
    <lineage>
        <taxon>Eukaryota</taxon>
        <taxon>Fungi</taxon>
        <taxon>Dikarya</taxon>
        <taxon>Ascomycota</taxon>
        <taxon>Pezizomycotina</taxon>
        <taxon>Dothideomycetes</taxon>
        <taxon>Dothideomycetidae</taxon>
        <taxon>Mycosphaerellales</taxon>
        <taxon>Mycosphaerellaceae</taxon>
        <taxon>Fulvia</taxon>
    </lineage>
</organism>
<gene>
    <name evidence="3" type="ORF">CLAFUR5_06864</name>
</gene>
<dbReference type="OMA" id="TAQHFTL"/>
<feature type="compositionally biased region" description="Acidic residues" evidence="2">
    <location>
        <begin position="253"/>
        <end position="265"/>
    </location>
</feature>
<dbReference type="GO" id="GO:0042274">
    <property type="term" value="P:ribosomal small subunit biogenesis"/>
    <property type="evidence" value="ECO:0007669"/>
    <property type="project" value="InterPro"/>
</dbReference>
<dbReference type="InterPro" id="IPR007307">
    <property type="entry name" value="Ltv1"/>
</dbReference>
<dbReference type="RefSeq" id="XP_047763347.1">
    <property type="nucleotide sequence ID" value="XM_047906012.1"/>
</dbReference>
<name>A0A9Q8PAM3_PASFU</name>
<evidence type="ECO:0008006" key="5">
    <source>
        <dbReference type="Google" id="ProtNLM"/>
    </source>
</evidence>
<feature type="compositionally biased region" description="Basic and acidic residues" evidence="2">
    <location>
        <begin position="312"/>
        <end position="332"/>
    </location>
</feature>
<proteinExistence type="inferred from homology"/>
<feature type="region of interest" description="Disordered" evidence="2">
    <location>
        <begin position="42"/>
        <end position="75"/>
    </location>
</feature>
<feature type="region of interest" description="Disordered" evidence="2">
    <location>
        <begin position="410"/>
        <end position="452"/>
    </location>
</feature>
<dbReference type="GeneID" id="71986742"/>
<feature type="compositionally biased region" description="Low complexity" evidence="2">
    <location>
        <begin position="56"/>
        <end position="72"/>
    </location>
</feature>
<reference evidence="3" key="1">
    <citation type="submission" date="2021-12" db="EMBL/GenBank/DDBJ databases">
        <authorList>
            <person name="Zaccaron A."/>
            <person name="Stergiopoulos I."/>
        </authorList>
    </citation>
    <scope>NUCLEOTIDE SEQUENCE</scope>
    <source>
        <strain evidence="3">Race5_Kim</strain>
    </source>
</reference>
<accession>A0A9Q8PAM3</accession>
<feature type="region of interest" description="Disordered" evidence="2">
    <location>
        <begin position="475"/>
        <end position="497"/>
    </location>
</feature>
<keyword evidence="4" id="KW-1185">Reference proteome</keyword>
<protein>
    <recommendedName>
        <fullName evidence="5">Low temperature viability protein</fullName>
    </recommendedName>
</protein>
<feature type="compositionally biased region" description="Basic and acidic residues" evidence="2">
    <location>
        <begin position="42"/>
        <end position="54"/>
    </location>
</feature>
<dbReference type="KEGG" id="ffu:CLAFUR5_06864"/>
<dbReference type="PANTHER" id="PTHR21531">
    <property type="entry name" value="LOW-TEMPERATURE VIABILITY PROTEIN LTV1-RELATED"/>
    <property type="match status" value="1"/>
</dbReference>
<feature type="compositionally biased region" description="Low complexity" evidence="2">
    <location>
        <begin position="275"/>
        <end position="303"/>
    </location>
</feature>
<comment type="similarity">
    <text evidence="1">Belongs to the LTV1 family.</text>
</comment>
<dbReference type="Pfam" id="PF04180">
    <property type="entry name" value="LTV"/>
    <property type="match status" value="1"/>
</dbReference>